<evidence type="ECO:0000256" key="1">
    <source>
        <dbReference type="ARBA" id="ARBA00000677"/>
    </source>
</evidence>
<evidence type="ECO:0000256" key="5">
    <source>
        <dbReference type="ARBA" id="ARBA00022801"/>
    </source>
</evidence>
<dbReference type="PRINTS" id="PR00727">
    <property type="entry name" value="LEADERPTASE"/>
</dbReference>
<evidence type="ECO:0000256" key="3">
    <source>
        <dbReference type="ARBA" id="ARBA00013208"/>
    </source>
</evidence>
<name>A0ABS7WR83_9BACT</name>
<dbReference type="Proteomes" id="UP000786183">
    <property type="component" value="Unassembled WGS sequence"/>
</dbReference>
<dbReference type="PANTHER" id="PTHR43390:SF1">
    <property type="entry name" value="CHLOROPLAST PROCESSING PEPTIDASE"/>
    <property type="match status" value="1"/>
</dbReference>
<sequence>MTKFQKFIKFYNSWTGTIIFVLLFMAFIAQAFTIPSGSMMRTLLIGDHLFVKKFSYGIPIPHIPFLEIPLLPDFNKNGHLISSDGPKRGDIVVFRFPYNNKIHFVKRCVALGDDEIIFNDKTLYVRMKEGDEYMKNNYAKEDLVMLNNRLFVKEPYKFPGISYDQKNRQLNNGEIDFDKELFMAVNSSKSPMVLLPKISGIDNNLPIYYYKVPSEKYFMMGDNRDHSNDSRFWGSVDYKYIEGKPWFVYLSWDDDYNFRWERMFKSVQTLQDNEYYTNLNDHILHTID</sequence>
<comment type="similarity">
    <text evidence="2 6">Belongs to the peptidase S26 family.</text>
</comment>
<protein>
    <recommendedName>
        <fullName evidence="4 6">Signal peptidase I</fullName>
        <ecNumber evidence="3 6">3.4.21.89</ecNumber>
    </recommendedName>
</protein>
<evidence type="ECO:0000256" key="6">
    <source>
        <dbReference type="RuleBase" id="RU362042"/>
    </source>
</evidence>
<dbReference type="Pfam" id="PF10502">
    <property type="entry name" value="Peptidase_S26"/>
    <property type="match status" value="1"/>
</dbReference>
<gene>
    <name evidence="8" type="primary">lepB</name>
    <name evidence="8" type="ORF">AVCANL283_03990</name>
</gene>
<dbReference type="EMBL" id="JACGBB010000006">
    <property type="protein sequence ID" value="MBZ7987273.1"/>
    <property type="molecule type" value="Genomic_DNA"/>
</dbReference>
<accession>A0ABS7WR83</accession>
<dbReference type="GO" id="GO:0009003">
    <property type="term" value="F:signal peptidase activity"/>
    <property type="evidence" value="ECO:0007669"/>
    <property type="project" value="UniProtKB-EC"/>
</dbReference>
<dbReference type="InterPro" id="IPR036286">
    <property type="entry name" value="LexA/Signal_pep-like_sf"/>
</dbReference>
<dbReference type="SUPFAM" id="SSF51306">
    <property type="entry name" value="LexA/Signal peptidase"/>
    <property type="match status" value="1"/>
</dbReference>
<evidence type="ECO:0000256" key="2">
    <source>
        <dbReference type="ARBA" id="ARBA00009370"/>
    </source>
</evidence>
<comment type="subcellular location">
    <subcellularLocation>
        <location evidence="6">Membrane</location>
        <topology evidence="6">Single-pass type II membrane protein</topology>
    </subcellularLocation>
</comment>
<evidence type="ECO:0000256" key="4">
    <source>
        <dbReference type="ARBA" id="ARBA00019232"/>
    </source>
</evidence>
<evidence type="ECO:0000313" key="8">
    <source>
        <dbReference type="EMBL" id="MBZ7987273.1"/>
    </source>
</evidence>
<comment type="catalytic activity">
    <reaction evidence="1 6">
        <text>Cleavage of hydrophobic, N-terminal signal or leader sequences from secreted and periplasmic proteins.</text>
        <dbReference type="EC" id="3.4.21.89"/>
    </reaction>
</comment>
<dbReference type="CDD" id="cd06530">
    <property type="entry name" value="S26_SPase_I"/>
    <property type="match status" value="1"/>
</dbReference>
<dbReference type="EC" id="3.4.21.89" evidence="3 6"/>
<dbReference type="PROSITE" id="PS00761">
    <property type="entry name" value="SPASE_I_3"/>
    <property type="match status" value="1"/>
</dbReference>
<dbReference type="PANTHER" id="PTHR43390">
    <property type="entry name" value="SIGNAL PEPTIDASE I"/>
    <property type="match status" value="1"/>
</dbReference>
<dbReference type="InterPro" id="IPR019533">
    <property type="entry name" value="Peptidase_S26"/>
</dbReference>
<keyword evidence="6" id="KW-0645">Protease</keyword>
<proteinExistence type="inferred from homology"/>
<evidence type="ECO:0000313" key="9">
    <source>
        <dbReference type="Proteomes" id="UP000786183"/>
    </source>
</evidence>
<keyword evidence="9" id="KW-1185">Reference proteome</keyword>
<dbReference type="InterPro" id="IPR000223">
    <property type="entry name" value="Pept_S26A_signal_pept_1"/>
</dbReference>
<dbReference type="InterPro" id="IPR019758">
    <property type="entry name" value="Pept_S26A_signal_pept_1_CS"/>
</dbReference>
<reference evidence="8 9" key="1">
    <citation type="submission" date="2020-07" db="EMBL/GenBank/DDBJ databases">
        <title>Transfer of Campylobacter canadensis to the novel genus Avispirillum gen. nov., that also includes two novel species recovered from migratory waterfowl: Avispirillum anseris sp. nov. and Avispirillum brantae sp. nov.</title>
        <authorList>
            <person name="Miller W.G."/>
            <person name="Chapman M.H."/>
            <person name="Yee E."/>
            <person name="Inglis G.D."/>
        </authorList>
    </citation>
    <scope>NUCLEOTIDE SEQUENCE [LARGE SCALE GENOMIC DNA]</scope>
    <source>
        <strain evidence="8 9">L283</strain>
    </source>
</reference>
<organism evidence="8 9">
    <name type="scientific">Campylobacter canadensis</name>
    <dbReference type="NCBI Taxonomy" id="449520"/>
    <lineage>
        <taxon>Bacteria</taxon>
        <taxon>Pseudomonadati</taxon>
        <taxon>Campylobacterota</taxon>
        <taxon>Epsilonproteobacteria</taxon>
        <taxon>Campylobacterales</taxon>
        <taxon>Campylobacteraceae</taxon>
        <taxon>Campylobacter</taxon>
    </lineage>
</organism>
<comment type="caution">
    <text evidence="8">The sequence shown here is derived from an EMBL/GenBank/DDBJ whole genome shotgun (WGS) entry which is preliminary data.</text>
</comment>
<feature type="domain" description="Peptidase S26" evidence="7">
    <location>
        <begin position="13"/>
        <end position="249"/>
    </location>
</feature>
<evidence type="ECO:0000259" key="7">
    <source>
        <dbReference type="Pfam" id="PF10502"/>
    </source>
</evidence>
<dbReference type="RefSeq" id="WP_172231512.1">
    <property type="nucleotide sequence ID" value="NZ_CP035946.1"/>
</dbReference>
<dbReference type="NCBIfam" id="TIGR02227">
    <property type="entry name" value="sigpep_I_bact"/>
    <property type="match status" value="1"/>
</dbReference>
<keyword evidence="5 6" id="KW-0378">Hydrolase</keyword>
<dbReference type="Gene3D" id="2.10.109.10">
    <property type="entry name" value="Umud Fragment, subunit A"/>
    <property type="match status" value="1"/>
</dbReference>